<accession>A0A8R1YV95</accession>
<evidence type="ECO:0000313" key="4">
    <source>
        <dbReference type="Proteomes" id="UP000005239"/>
    </source>
</evidence>
<protein>
    <submittedName>
        <fullName evidence="3">Uncharacterized protein</fullName>
    </submittedName>
</protein>
<feature type="region of interest" description="Disordered" evidence="1">
    <location>
        <begin position="1"/>
        <end position="65"/>
    </location>
</feature>
<evidence type="ECO:0000256" key="1">
    <source>
        <dbReference type="SAM" id="MobiDB-lite"/>
    </source>
</evidence>
<name>A0A2A6CZK1_PRIPA</name>
<keyword evidence="4" id="KW-1185">Reference proteome</keyword>
<organism evidence="3 4">
    <name type="scientific">Pristionchus pacificus</name>
    <name type="common">Parasitic nematode worm</name>
    <dbReference type="NCBI Taxonomy" id="54126"/>
    <lineage>
        <taxon>Eukaryota</taxon>
        <taxon>Metazoa</taxon>
        <taxon>Ecdysozoa</taxon>
        <taxon>Nematoda</taxon>
        <taxon>Chromadorea</taxon>
        <taxon>Rhabditida</taxon>
        <taxon>Rhabditina</taxon>
        <taxon>Diplogasteromorpha</taxon>
        <taxon>Diplogasteroidea</taxon>
        <taxon>Neodiplogasteridae</taxon>
        <taxon>Pristionchus</taxon>
    </lineage>
</organism>
<feature type="compositionally biased region" description="Basic and acidic residues" evidence="1">
    <location>
        <begin position="29"/>
        <end position="38"/>
    </location>
</feature>
<feature type="transmembrane region" description="Helical" evidence="2">
    <location>
        <begin position="72"/>
        <end position="91"/>
    </location>
</feature>
<keyword evidence="2" id="KW-0472">Membrane</keyword>
<keyword evidence="2" id="KW-0812">Transmembrane</keyword>
<dbReference type="AlphaFoldDB" id="A0A2A6CZK1"/>
<gene>
    <name evidence="3" type="primary">WBGene00277231</name>
</gene>
<dbReference type="EnsemblMetazoa" id="PPA38862.1">
    <property type="protein sequence ID" value="PPA38862.1"/>
    <property type="gene ID" value="WBGene00277231"/>
</dbReference>
<sequence>MAGKDESQLPTPFNAALFSPPQSTTAGQLDRDEKRNDRQGSSLGRLPHSFINVPSPFSPVEDPRQMQPPFPLSPFSALFVCFSFLSCCSFFRRNHPRRLHMWVGG</sequence>
<proteinExistence type="predicted"/>
<reference evidence="3" key="2">
    <citation type="submission" date="2022-06" db="UniProtKB">
        <authorList>
            <consortium name="EnsemblMetazoa"/>
        </authorList>
    </citation>
    <scope>IDENTIFICATION</scope>
    <source>
        <strain evidence="3">PS312</strain>
    </source>
</reference>
<evidence type="ECO:0000313" key="3">
    <source>
        <dbReference type="EnsemblMetazoa" id="PPA38862.1"/>
    </source>
</evidence>
<reference evidence="4" key="1">
    <citation type="journal article" date="2008" name="Nat. Genet.">
        <title>The Pristionchus pacificus genome provides a unique perspective on nematode lifestyle and parasitism.</title>
        <authorList>
            <person name="Dieterich C."/>
            <person name="Clifton S.W."/>
            <person name="Schuster L.N."/>
            <person name="Chinwalla A."/>
            <person name="Delehaunty K."/>
            <person name="Dinkelacker I."/>
            <person name="Fulton L."/>
            <person name="Fulton R."/>
            <person name="Godfrey J."/>
            <person name="Minx P."/>
            <person name="Mitreva M."/>
            <person name="Roeseler W."/>
            <person name="Tian H."/>
            <person name="Witte H."/>
            <person name="Yang S.P."/>
            <person name="Wilson R.K."/>
            <person name="Sommer R.J."/>
        </authorList>
    </citation>
    <scope>NUCLEOTIDE SEQUENCE [LARGE SCALE GENOMIC DNA]</scope>
    <source>
        <strain evidence="4">PS312</strain>
    </source>
</reference>
<accession>A0A2A6CZK1</accession>
<keyword evidence="2" id="KW-1133">Transmembrane helix</keyword>
<dbReference type="Proteomes" id="UP000005239">
    <property type="component" value="Unassembled WGS sequence"/>
</dbReference>
<evidence type="ECO:0000256" key="2">
    <source>
        <dbReference type="SAM" id="Phobius"/>
    </source>
</evidence>